<feature type="transmembrane region" description="Helical" evidence="8">
    <location>
        <begin position="335"/>
        <end position="351"/>
    </location>
</feature>
<evidence type="ECO:0000256" key="6">
    <source>
        <dbReference type="ARBA" id="ARBA00022989"/>
    </source>
</evidence>
<dbReference type="AlphaFoldDB" id="I3D5D0"/>
<dbReference type="GO" id="GO:0005886">
    <property type="term" value="C:plasma membrane"/>
    <property type="evidence" value="ECO:0007669"/>
    <property type="project" value="UniProtKB-SubCell"/>
</dbReference>
<keyword evidence="10" id="KW-1185">Reference proteome</keyword>
<dbReference type="Proteomes" id="UP000003423">
    <property type="component" value="Unassembled WGS sequence"/>
</dbReference>
<feature type="transmembrane region" description="Helical" evidence="8">
    <location>
        <begin position="21"/>
        <end position="40"/>
    </location>
</feature>
<protein>
    <submittedName>
        <fullName evidence="9">Membrane protein</fullName>
    </submittedName>
</protein>
<dbReference type="PATRIC" id="fig|859350.6.peg.104"/>
<keyword evidence="5 8" id="KW-0812">Transmembrane</keyword>
<comment type="caution">
    <text evidence="9">The sequence shown here is derived from an EMBL/GenBank/DDBJ whole genome shotgun (WGS) entry which is preliminary data.</text>
</comment>
<evidence type="ECO:0000256" key="7">
    <source>
        <dbReference type="ARBA" id="ARBA00023136"/>
    </source>
</evidence>
<sequence>MIKKDNNQIDEFNGNRFSTKKICLFLASILVGSFIIRIYFVNFEIPLTNDALNYFFYALDIKINNQLPVNYSLANPGWGIFLSTFFSIFESQNVIDYMNLQKILSISISSLTVLPTYFLCKKFFKKSYCLIGALIIGFEPHLIQNSLFGISDSLYIFLIVISFLLYFNENKKITYISFVMVGFCTIVRSEGIFVLMTFLIMIILRRDKNERKILDVLISVLIFSAVFLPMALIQIEISGSDMAFGRAINSIETHVIDPKKSTDITGIDFIFNGIQNFPKYLGWNLIPIFLPFVPIGFILMFKNWNYKIKTVFTGLVLMSMPAFYAYAISIQDGRYFFFLYPLFVILSMITIEKIGKKFNKKIVFIAIITFVISSSSVYSILKVDNNQSDEYLIIAQKISESPKTINNYKNSEYLEPLNYPKEFNEFKKFYDLDRIDKKTIRFSVTQQISIITMLNHQEIHDFIALNKNSLTHIIAENDIESKFYDVFLNEKKYPYLEKEFDSPDNSKYQVKIFKINYDKFNCITKEICS</sequence>
<evidence type="ECO:0000256" key="1">
    <source>
        <dbReference type="ARBA" id="ARBA00004651"/>
    </source>
</evidence>
<dbReference type="PANTHER" id="PTHR33908:SF11">
    <property type="entry name" value="MEMBRANE PROTEIN"/>
    <property type="match status" value="1"/>
</dbReference>
<keyword evidence="3" id="KW-0328">Glycosyltransferase</keyword>
<keyword evidence="2" id="KW-1003">Cell membrane</keyword>
<keyword evidence="6 8" id="KW-1133">Transmembrane helix</keyword>
<feature type="transmembrane region" description="Helical" evidence="8">
    <location>
        <begin position="280"/>
        <end position="299"/>
    </location>
</feature>
<proteinExistence type="predicted"/>
<feature type="transmembrane region" description="Helical" evidence="8">
    <location>
        <begin position="363"/>
        <end position="381"/>
    </location>
</feature>
<evidence type="ECO:0000256" key="2">
    <source>
        <dbReference type="ARBA" id="ARBA00022475"/>
    </source>
</evidence>
<feature type="transmembrane region" description="Helical" evidence="8">
    <location>
        <begin position="216"/>
        <end position="235"/>
    </location>
</feature>
<keyword evidence="4" id="KW-0808">Transferase</keyword>
<organism evidence="9 10">
    <name type="scientific">Candidatus Nitrosopumilus salarius BD31</name>
    <dbReference type="NCBI Taxonomy" id="859350"/>
    <lineage>
        <taxon>Archaea</taxon>
        <taxon>Nitrososphaerota</taxon>
        <taxon>Nitrososphaeria</taxon>
        <taxon>Nitrosopumilales</taxon>
        <taxon>Nitrosopumilaceae</taxon>
        <taxon>Nitrosopumilus</taxon>
    </lineage>
</organism>
<keyword evidence="7 8" id="KW-0472">Membrane</keyword>
<feature type="transmembrane region" description="Helical" evidence="8">
    <location>
        <begin position="173"/>
        <end position="204"/>
    </location>
</feature>
<reference evidence="9 10" key="1">
    <citation type="journal article" date="2012" name="J. Bacteriol.">
        <title>Genome sequence of "Candidatus Nitrosopumilus salaria" BD31, an ammonia-oxidizing archaeon from the San Francisco Bay estuary.</title>
        <authorList>
            <person name="Mosier A.C."/>
            <person name="Allen E.E."/>
            <person name="Kim M."/>
            <person name="Ferriera S."/>
            <person name="Francis C.A."/>
        </authorList>
    </citation>
    <scope>NUCLEOTIDE SEQUENCE [LARGE SCALE GENOMIC DNA]</scope>
    <source>
        <strain evidence="9 10">BD31</strain>
    </source>
</reference>
<feature type="transmembrane region" description="Helical" evidence="8">
    <location>
        <begin position="147"/>
        <end position="167"/>
    </location>
</feature>
<name>I3D5D0_9ARCH</name>
<gene>
    <name evidence="9" type="ORF">BD31_I0446</name>
</gene>
<dbReference type="InterPro" id="IPR050297">
    <property type="entry name" value="LipidA_mod_glycosyltrf_83"/>
</dbReference>
<dbReference type="EMBL" id="AEXL02000016">
    <property type="protein sequence ID" value="EIJ66923.1"/>
    <property type="molecule type" value="Genomic_DNA"/>
</dbReference>
<comment type="subcellular location">
    <subcellularLocation>
        <location evidence="1">Cell membrane</location>
        <topology evidence="1">Multi-pass membrane protein</topology>
    </subcellularLocation>
</comment>
<feature type="transmembrane region" description="Helical" evidence="8">
    <location>
        <begin position="311"/>
        <end position="329"/>
    </location>
</feature>
<evidence type="ECO:0000313" key="10">
    <source>
        <dbReference type="Proteomes" id="UP000003423"/>
    </source>
</evidence>
<feature type="transmembrane region" description="Helical" evidence="8">
    <location>
        <begin position="103"/>
        <end position="120"/>
    </location>
</feature>
<dbReference type="PANTHER" id="PTHR33908">
    <property type="entry name" value="MANNOSYLTRANSFERASE YKCB-RELATED"/>
    <property type="match status" value="1"/>
</dbReference>
<evidence type="ECO:0000256" key="4">
    <source>
        <dbReference type="ARBA" id="ARBA00022679"/>
    </source>
</evidence>
<evidence type="ECO:0000256" key="5">
    <source>
        <dbReference type="ARBA" id="ARBA00022692"/>
    </source>
</evidence>
<dbReference type="RefSeq" id="WP_008296879.1">
    <property type="nucleotide sequence ID" value="NZ_AEXL02000016.1"/>
</dbReference>
<dbReference type="GO" id="GO:0016763">
    <property type="term" value="F:pentosyltransferase activity"/>
    <property type="evidence" value="ECO:0007669"/>
    <property type="project" value="TreeGrafter"/>
</dbReference>
<dbReference type="GO" id="GO:0008610">
    <property type="term" value="P:lipid biosynthetic process"/>
    <property type="evidence" value="ECO:0007669"/>
    <property type="project" value="UniProtKB-ARBA"/>
</dbReference>
<evidence type="ECO:0000256" key="3">
    <source>
        <dbReference type="ARBA" id="ARBA00022676"/>
    </source>
</evidence>
<evidence type="ECO:0000256" key="8">
    <source>
        <dbReference type="SAM" id="Phobius"/>
    </source>
</evidence>
<dbReference type="OrthoDB" id="3370at2157"/>
<accession>I3D5D0</accession>
<evidence type="ECO:0000313" key="9">
    <source>
        <dbReference type="EMBL" id="EIJ66923.1"/>
    </source>
</evidence>